<dbReference type="Pfam" id="PF13237">
    <property type="entry name" value="Fer4_10"/>
    <property type="match status" value="1"/>
</dbReference>
<evidence type="ECO:0000313" key="15">
    <source>
        <dbReference type="Proteomes" id="UP000696931"/>
    </source>
</evidence>
<dbReference type="EMBL" id="JACRIW010000012">
    <property type="protein sequence ID" value="MBI5168111.1"/>
    <property type="molecule type" value="Genomic_DNA"/>
</dbReference>
<feature type="transmembrane region" description="Helical" evidence="11">
    <location>
        <begin position="6"/>
        <end position="31"/>
    </location>
</feature>
<keyword evidence="10" id="KW-1003">Cell membrane</keyword>
<dbReference type="AlphaFoldDB" id="A0A933SAZ1"/>
<evidence type="ECO:0000256" key="10">
    <source>
        <dbReference type="HAMAP-Rule" id="MF_00463"/>
    </source>
</evidence>
<keyword evidence="3 10" id="KW-0479">Metal-binding</keyword>
<sequence>MTSESLHTALYGLGVFSGLGAVFGIALGAAAERFKVAGNPLVDRVRDRLPSANCGACGFAGCTAYAEAVVERPEVSPSLCIPGRESVARAVAELTGKDAGSVQDRVVVMTCHGTSAYARDEALYAGIPTCSAAALIFGGPRACKNGCLGLADCVRACPFDALFIGSGGIAQVNTEKCTGCAVCVSVCPKDLFRLYPRARRIELSCKAVDKASVVRSTCMVGCTTCRKCVSKCPANAITWDGRTILIDHDVCIAYGPSCGEACTEICPSTILHKVGQSPEPELVEIAEPTGA</sequence>
<feature type="binding site" evidence="10">
    <location>
        <position position="62"/>
    </location>
    <ligand>
        <name>[4Fe-4S] cluster</name>
        <dbReference type="ChEBI" id="CHEBI:49883"/>
        <label>1</label>
    </ligand>
</feature>
<dbReference type="GO" id="GO:0009055">
    <property type="term" value="F:electron transfer activity"/>
    <property type="evidence" value="ECO:0007669"/>
    <property type="project" value="InterPro"/>
</dbReference>
<dbReference type="PROSITE" id="PS51379">
    <property type="entry name" value="4FE4S_FER_2"/>
    <property type="match status" value="4"/>
</dbReference>
<dbReference type="HAMAP" id="MF_00463">
    <property type="entry name" value="RsxB_RnfB"/>
    <property type="match status" value="1"/>
</dbReference>
<keyword evidence="1 10" id="KW-0813">Transport</keyword>
<evidence type="ECO:0000256" key="3">
    <source>
        <dbReference type="ARBA" id="ARBA00022723"/>
    </source>
</evidence>
<feature type="region of interest" description="Hydrophobic" evidence="10">
    <location>
        <begin position="1"/>
        <end position="31"/>
    </location>
</feature>
<feature type="binding site" evidence="10">
    <location>
        <position position="57"/>
    </location>
    <ligand>
        <name>[4Fe-4S] cluster</name>
        <dbReference type="ChEBI" id="CHEBI:49883"/>
        <label>1</label>
    </ligand>
</feature>
<keyword evidence="8 10" id="KW-0411">Iron-sulfur</keyword>
<dbReference type="PROSITE" id="PS00198">
    <property type="entry name" value="4FE4S_FER_1"/>
    <property type="match status" value="2"/>
</dbReference>
<dbReference type="Pfam" id="PF04060">
    <property type="entry name" value="FeS"/>
    <property type="match status" value="1"/>
</dbReference>
<evidence type="ECO:0000256" key="5">
    <source>
        <dbReference type="ARBA" id="ARBA00022967"/>
    </source>
</evidence>
<proteinExistence type="inferred from homology"/>
<keyword evidence="6 10" id="KW-0249">Electron transport</keyword>
<dbReference type="InterPro" id="IPR007202">
    <property type="entry name" value="4Fe-4S_dom"/>
</dbReference>
<feature type="binding site" evidence="10">
    <location>
        <position position="147"/>
    </location>
    <ligand>
        <name>[4Fe-4S] cluster</name>
        <dbReference type="ChEBI" id="CHEBI:49883"/>
        <label>2</label>
    </ligand>
</feature>
<dbReference type="GO" id="GO:0005886">
    <property type="term" value="C:plasma membrane"/>
    <property type="evidence" value="ECO:0007669"/>
    <property type="project" value="UniProtKB-SubCell"/>
</dbReference>
<protein>
    <recommendedName>
        <fullName evidence="10">Ion-translocating oxidoreductase complex subunit B</fullName>
        <ecNumber evidence="10">7.-.-.-</ecNumber>
    </recommendedName>
    <alternativeName>
        <fullName evidence="10">Rnf electron transport complex subunit B</fullName>
    </alternativeName>
</protein>
<evidence type="ECO:0000256" key="7">
    <source>
        <dbReference type="ARBA" id="ARBA00023004"/>
    </source>
</evidence>
<feature type="domain" description="4Fe-4S ferredoxin-type" evidence="12">
    <location>
        <begin position="210"/>
        <end position="241"/>
    </location>
</feature>
<name>A0A933SAZ1_UNCEI</name>
<dbReference type="PANTHER" id="PTHR43560:SF1">
    <property type="entry name" value="ION-TRANSLOCATING OXIDOREDUCTASE COMPLEX SUBUNIT B"/>
    <property type="match status" value="1"/>
</dbReference>
<feature type="domain" description="4Fe-4S ferredoxin-type" evidence="12">
    <location>
        <begin position="242"/>
        <end position="276"/>
    </location>
</feature>
<keyword evidence="11" id="KW-0812">Transmembrane</keyword>
<dbReference type="Proteomes" id="UP000696931">
    <property type="component" value="Unassembled WGS sequence"/>
</dbReference>
<comment type="caution">
    <text evidence="10">Lacks conserved residue(s) required for the propagation of feature annotation.</text>
</comment>
<dbReference type="EC" id="7.-.-.-" evidence="10"/>
<feature type="binding site" evidence="10">
    <location>
        <position position="187"/>
    </location>
    <ligand>
        <name>[4Fe-4S] cluster</name>
        <dbReference type="ChEBI" id="CHEBI:49883"/>
        <label>2</label>
    </ligand>
</feature>
<feature type="domain" description="4Fe-4S ferredoxin-type" evidence="12">
    <location>
        <begin position="133"/>
        <end position="167"/>
    </location>
</feature>
<keyword evidence="11" id="KW-1133">Transmembrane helix</keyword>
<evidence type="ECO:0000256" key="8">
    <source>
        <dbReference type="ARBA" id="ARBA00023014"/>
    </source>
</evidence>
<dbReference type="NCBIfam" id="NF005503">
    <property type="entry name" value="PRK07118.1-2"/>
    <property type="match status" value="1"/>
</dbReference>
<evidence type="ECO:0000256" key="11">
    <source>
        <dbReference type="SAM" id="Phobius"/>
    </source>
</evidence>
<feature type="binding site" evidence="10">
    <location>
        <position position="80"/>
    </location>
    <ligand>
        <name>[4Fe-4S] cluster</name>
        <dbReference type="ChEBI" id="CHEBI:49883"/>
        <label>1</label>
    </ligand>
</feature>
<dbReference type="Gene3D" id="3.30.70.20">
    <property type="match status" value="2"/>
</dbReference>
<comment type="subcellular location">
    <subcellularLocation>
        <location evidence="10">Cell membrane</location>
    </subcellularLocation>
</comment>
<keyword evidence="9 10" id="KW-0472">Membrane</keyword>
<evidence type="ECO:0000259" key="13">
    <source>
        <dbReference type="PROSITE" id="PS51656"/>
    </source>
</evidence>
<evidence type="ECO:0000256" key="1">
    <source>
        <dbReference type="ARBA" id="ARBA00022448"/>
    </source>
</evidence>
<evidence type="ECO:0000256" key="4">
    <source>
        <dbReference type="ARBA" id="ARBA00022737"/>
    </source>
</evidence>
<dbReference type="GO" id="GO:0046872">
    <property type="term" value="F:metal ion binding"/>
    <property type="evidence" value="ECO:0007669"/>
    <property type="project" value="UniProtKB-KW"/>
</dbReference>
<keyword evidence="2 10" id="KW-0004">4Fe-4S</keyword>
<comment type="subunit">
    <text evidence="10">The complex is composed of six subunits: RnfA, RnfB, RnfC, RnfD, RnfE and RnfG.</text>
</comment>
<dbReference type="SUPFAM" id="SSF54862">
    <property type="entry name" value="4Fe-4S ferredoxins"/>
    <property type="match status" value="1"/>
</dbReference>
<keyword evidence="4 10" id="KW-0677">Repeat</keyword>
<feature type="domain" description="4Fe-4S ferredoxin-type" evidence="12">
    <location>
        <begin position="168"/>
        <end position="197"/>
    </location>
</feature>
<dbReference type="NCBIfam" id="TIGR01944">
    <property type="entry name" value="rnfB"/>
    <property type="match status" value="1"/>
</dbReference>
<feature type="binding site" evidence="10">
    <location>
        <position position="183"/>
    </location>
    <ligand>
        <name>[4Fe-4S] cluster</name>
        <dbReference type="ChEBI" id="CHEBI:49883"/>
        <label>3</label>
    </ligand>
</feature>
<dbReference type="InterPro" id="IPR017896">
    <property type="entry name" value="4Fe4S_Fe-S-bd"/>
</dbReference>
<organism evidence="14 15">
    <name type="scientific">Eiseniibacteriota bacterium</name>
    <dbReference type="NCBI Taxonomy" id="2212470"/>
    <lineage>
        <taxon>Bacteria</taxon>
        <taxon>Candidatus Eiseniibacteriota</taxon>
    </lineage>
</organism>
<feature type="binding site" evidence="10">
    <location>
        <position position="143"/>
    </location>
    <ligand>
        <name>[4Fe-4S] cluster</name>
        <dbReference type="ChEBI" id="CHEBI:49883"/>
        <label>2</label>
    </ligand>
</feature>
<dbReference type="GO" id="GO:0051539">
    <property type="term" value="F:4 iron, 4 sulfur cluster binding"/>
    <property type="evidence" value="ECO:0007669"/>
    <property type="project" value="UniProtKB-UniRule"/>
</dbReference>
<evidence type="ECO:0000259" key="12">
    <source>
        <dbReference type="PROSITE" id="PS51379"/>
    </source>
</evidence>
<evidence type="ECO:0000256" key="9">
    <source>
        <dbReference type="ARBA" id="ARBA00023136"/>
    </source>
</evidence>
<comment type="function">
    <text evidence="10">Part of a membrane-bound complex that couples electron transfer with translocation of ions across the membrane.</text>
</comment>
<accession>A0A933SAZ1</accession>
<dbReference type="InterPro" id="IPR050395">
    <property type="entry name" value="4Fe4S_Ferredoxin_RnfB"/>
</dbReference>
<gene>
    <name evidence="10" type="primary">rnfB</name>
    <name evidence="14" type="ORF">HZA61_01345</name>
</gene>
<feature type="binding site" evidence="10">
    <location>
        <position position="153"/>
    </location>
    <ligand>
        <name>[4Fe-4S] cluster</name>
        <dbReference type="ChEBI" id="CHEBI:49883"/>
        <label>2</label>
    </ligand>
</feature>
<feature type="binding site" evidence="10">
    <location>
        <position position="177"/>
    </location>
    <ligand>
        <name>[4Fe-4S] cluster</name>
        <dbReference type="ChEBI" id="CHEBI:49883"/>
        <label>3</label>
    </ligand>
</feature>
<evidence type="ECO:0000313" key="14">
    <source>
        <dbReference type="EMBL" id="MBI5168111.1"/>
    </source>
</evidence>
<keyword evidence="7 10" id="KW-0408">Iron</keyword>
<feature type="binding site" evidence="10">
    <location>
        <position position="180"/>
    </location>
    <ligand>
        <name>[4Fe-4S] cluster</name>
        <dbReference type="ChEBI" id="CHEBI:49883"/>
        <label>3</label>
    </ligand>
</feature>
<feature type="binding site" evidence="10">
    <location>
        <position position="54"/>
    </location>
    <ligand>
        <name>[4Fe-4S] cluster</name>
        <dbReference type="ChEBI" id="CHEBI:49883"/>
        <label>1</label>
    </ligand>
</feature>
<feature type="binding site" evidence="10">
    <location>
        <position position="157"/>
    </location>
    <ligand>
        <name>[4Fe-4S] cluster</name>
        <dbReference type="ChEBI" id="CHEBI:49883"/>
        <label>3</label>
    </ligand>
</feature>
<dbReference type="PROSITE" id="PS51656">
    <property type="entry name" value="4FE4S"/>
    <property type="match status" value="1"/>
</dbReference>
<evidence type="ECO:0000256" key="2">
    <source>
        <dbReference type="ARBA" id="ARBA00022485"/>
    </source>
</evidence>
<comment type="caution">
    <text evidence="14">The sequence shown here is derived from an EMBL/GenBank/DDBJ whole genome shotgun (WGS) entry which is preliminary data.</text>
</comment>
<evidence type="ECO:0000256" key="6">
    <source>
        <dbReference type="ARBA" id="ARBA00022982"/>
    </source>
</evidence>
<keyword evidence="5 10" id="KW-1278">Translocase</keyword>
<feature type="domain" description="4Fe-4S" evidence="13">
    <location>
        <begin position="37"/>
        <end position="97"/>
    </location>
</feature>
<dbReference type="Gene3D" id="1.10.15.40">
    <property type="entry name" value="Electron transport complex subunit B, putative Fe-S cluster"/>
    <property type="match status" value="1"/>
</dbReference>
<dbReference type="InterPro" id="IPR010207">
    <property type="entry name" value="Elect_transpt_cplx_RnfB/RsxB"/>
</dbReference>
<comment type="cofactor">
    <cofactor evidence="10">
        <name>[4Fe-4S] cluster</name>
        <dbReference type="ChEBI" id="CHEBI:49883"/>
    </cofactor>
    <text evidence="10">Binds 3 [4Fe-4S] clusters.</text>
</comment>
<dbReference type="InterPro" id="IPR017900">
    <property type="entry name" value="4Fe4S_Fe_S_CS"/>
</dbReference>
<comment type="similarity">
    <text evidence="10">Belongs to the 4Fe4S bacterial-type ferredoxin family. RnfB subfamily.</text>
</comment>
<reference evidence="14" key="1">
    <citation type="submission" date="2020-07" db="EMBL/GenBank/DDBJ databases">
        <title>Huge and variable diversity of episymbiotic CPR bacteria and DPANN archaea in groundwater ecosystems.</title>
        <authorList>
            <person name="He C.Y."/>
            <person name="Keren R."/>
            <person name="Whittaker M."/>
            <person name="Farag I.F."/>
            <person name="Doudna J."/>
            <person name="Cate J.H.D."/>
            <person name="Banfield J.F."/>
        </authorList>
    </citation>
    <scope>NUCLEOTIDE SEQUENCE</scope>
    <source>
        <strain evidence="14">NC_groundwater_1813_Pr3_B-0.1um_71_17</strain>
    </source>
</reference>
<dbReference type="GO" id="GO:0022900">
    <property type="term" value="P:electron transport chain"/>
    <property type="evidence" value="ECO:0007669"/>
    <property type="project" value="UniProtKB-UniRule"/>
</dbReference>
<dbReference type="PANTHER" id="PTHR43560">
    <property type="entry name" value="ION-TRANSLOCATING OXIDOREDUCTASE COMPLEX SUBUNIT B"/>
    <property type="match status" value="1"/>
</dbReference>